<organism evidence="4 5">
    <name type="scientific">Plasmodium reichenowi</name>
    <dbReference type="NCBI Taxonomy" id="5854"/>
    <lineage>
        <taxon>Eukaryota</taxon>
        <taxon>Sar</taxon>
        <taxon>Alveolata</taxon>
        <taxon>Apicomplexa</taxon>
        <taxon>Aconoidasida</taxon>
        <taxon>Haemosporida</taxon>
        <taxon>Plasmodiidae</taxon>
        <taxon>Plasmodium</taxon>
        <taxon>Plasmodium (Laverania)</taxon>
    </lineage>
</organism>
<dbReference type="InterPro" id="IPR025875">
    <property type="entry name" value="Leu-rich_rpt_4"/>
</dbReference>
<dbReference type="EMBL" id="HG810770">
    <property type="protein sequence ID" value="CDO64361.1"/>
    <property type="molecule type" value="Genomic_DNA"/>
</dbReference>
<dbReference type="PANTHER" id="PTHR15454:SF56">
    <property type="entry name" value="PROTEIN PHOSPHATASE 1 REGULATORY SUBUNIT 7-RELATED"/>
    <property type="match status" value="1"/>
</dbReference>
<dbReference type="VEuPathDB" id="PlasmoDB:PRCDC_0928200"/>
<dbReference type="InterPro" id="IPR032675">
    <property type="entry name" value="LRR_dom_sf"/>
</dbReference>
<proteinExistence type="predicted"/>
<evidence type="ECO:0000313" key="5">
    <source>
        <dbReference type="Proteomes" id="UP000027581"/>
    </source>
</evidence>
<accession>A0A060RSM4</accession>
<reference evidence="4" key="1">
    <citation type="submission" date="2014-01" db="EMBL/GenBank/DDBJ databases">
        <authorList>
            <person name="Aslett M."/>
        </authorList>
    </citation>
    <scope>NUCLEOTIDE SEQUENCE</scope>
    <source>
        <strain evidence="4">CDC</strain>
    </source>
</reference>
<dbReference type="PROSITE" id="PS51450">
    <property type="entry name" value="LRR"/>
    <property type="match status" value="5"/>
</dbReference>
<dbReference type="AlphaFoldDB" id="A0A060RSM4"/>
<evidence type="ECO:0000256" key="1">
    <source>
        <dbReference type="ARBA" id="ARBA00022614"/>
    </source>
</evidence>
<dbReference type="Gene3D" id="3.80.10.10">
    <property type="entry name" value="Ribonuclease Inhibitor"/>
    <property type="match status" value="1"/>
</dbReference>
<dbReference type="Proteomes" id="UP000027581">
    <property type="component" value="Unassembled WGS sequence"/>
</dbReference>
<dbReference type="VEuPathDB" id="PlasmoDB:PRG01_0937600"/>
<dbReference type="PANTHER" id="PTHR15454">
    <property type="entry name" value="NISCHARIN RELATED"/>
    <property type="match status" value="1"/>
</dbReference>
<dbReference type="SUPFAM" id="SSF52075">
    <property type="entry name" value="Outer arm dynein light chain 1"/>
    <property type="match status" value="1"/>
</dbReference>
<dbReference type="GO" id="GO:0005737">
    <property type="term" value="C:cytoplasm"/>
    <property type="evidence" value="ECO:0007669"/>
    <property type="project" value="TreeGrafter"/>
</dbReference>
<keyword evidence="5" id="KW-1185">Reference proteome</keyword>
<feature type="region of interest" description="Disordered" evidence="3">
    <location>
        <begin position="1"/>
        <end position="22"/>
    </location>
</feature>
<gene>
    <name evidence="4" type="primary">LRR8</name>
    <name evidence="4" type="ORF">PRCDC_0928200</name>
</gene>
<sequence length="643" mass="76808">MSNEKGDIKEHTDEETLNVESVQNDKKENTLFDDIIPQYDYKRIRTNVINEEILIEGINKSYNLKREDIIKDFYYAKVLSLENRDIVLIQNMNLFKNLEELHLNNNFIEDLENLEELINLKILNASNNKIKKIKSLNNLHNLRELNLHNNKIERIENLSNNKKLQILILSNNYIKHIEDIIYLKCLDKLKFLNIMNNPICNIPDLQNCVMKNLINIKYFNNIILSSLKNVHKKDIYIDPNENLTFYRSSINKQNEITKNENSNPYFYIKNNCSDIENYKKNINEAYLYELTTLPDTLFDEKKQPPIFKKIVNYEQIKEIFLTDIENIHLGIIDKILLLNEDRKKCSDLFEEDLEKFISQYMLNNIEEYNKLRKRSKKVINSLHTFLDHPKEFENMTMKKCPNDYKKNIEIKNKEQINNNVIKRIEAISKSLNLNLNLNLVKDDLLNIVEDKEEENYTTDVTNICTNNNCIYVDNEKYNTIKIYIENNIKENIFFRDKLINEELMNIVSLNNLIEIFKTNISKIIKRINDNITDYFKKLDELEEKFNTQILNFFSEVKNNDHPSIVLSEDEINEYYSYKNYRSNIMNNLEDYISSSYNKAGSILIEEKKKHLFLQSRERIEEIGKIVNTFNDLFYSYLYIIRVE</sequence>
<evidence type="ECO:0000313" key="4">
    <source>
        <dbReference type="EMBL" id="CDO64361.1"/>
    </source>
</evidence>
<feature type="compositionally biased region" description="Basic and acidic residues" evidence="3">
    <location>
        <begin position="1"/>
        <end position="14"/>
    </location>
</feature>
<keyword evidence="1" id="KW-0433">Leucine-rich repeat</keyword>
<dbReference type="Pfam" id="PF12799">
    <property type="entry name" value="LRR_4"/>
    <property type="match status" value="1"/>
</dbReference>
<name>A0A060RSM4_PLARE</name>
<evidence type="ECO:0000256" key="2">
    <source>
        <dbReference type="ARBA" id="ARBA00022737"/>
    </source>
</evidence>
<dbReference type="SMART" id="SM00365">
    <property type="entry name" value="LRR_SD22"/>
    <property type="match status" value="5"/>
</dbReference>
<evidence type="ECO:0000256" key="3">
    <source>
        <dbReference type="SAM" id="MobiDB-lite"/>
    </source>
</evidence>
<protein>
    <submittedName>
        <fullName evidence="4">Leucine-rich repeat protein</fullName>
    </submittedName>
</protein>
<keyword evidence="2" id="KW-0677">Repeat</keyword>
<dbReference type="PhylomeDB" id="A0A060RSM4"/>
<reference evidence="4" key="2">
    <citation type="submission" date="2014-05" db="EMBL/GenBank/DDBJ databases">
        <title>The genome sequences of chimpanzee malaria parasites reveal the path to human adaptation.</title>
        <authorList>
            <person name="Otto T.D."/>
            <person name="Rayner J.C."/>
            <person name="Boehme U."/>
            <person name="Pain A."/>
            <person name="Spottiswoode N."/>
            <person name="Sanders M."/>
            <person name="Quail M."/>
            <person name="Ollomo B."/>
            <person name="Renaud F."/>
            <person name="Thomas A.W."/>
            <person name="Prugnolle F."/>
            <person name="Conway D.J."/>
            <person name="Newbold C."/>
            <person name="Berriman M."/>
        </authorList>
    </citation>
    <scope>NUCLEOTIDE SEQUENCE [LARGE SCALE GENOMIC DNA]</scope>
    <source>
        <strain evidence="4">CDC</strain>
    </source>
</reference>
<dbReference type="InterPro" id="IPR001611">
    <property type="entry name" value="Leu-rich_rpt"/>
</dbReference>